<comment type="caution">
    <text evidence="2">The sequence shown here is derived from an EMBL/GenBank/DDBJ whole genome shotgun (WGS) entry which is preliminary data.</text>
</comment>
<keyword evidence="1" id="KW-0812">Transmembrane</keyword>
<evidence type="ECO:0000313" key="3">
    <source>
        <dbReference type="Proteomes" id="UP000706039"/>
    </source>
</evidence>
<gene>
    <name evidence="2" type="ORF">K7G82_07025</name>
</gene>
<keyword evidence="1" id="KW-0472">Membrane</keyword>
<dbReference type="Proteomes" id="UP000706039">
    <property type="component" value="Unassembled WGS sequence"/>
</dbReference>
<feature type="transmembrane region" description="Helical" evidence="1">
    <location>
        <begin position="135"/>
        <end position="155"/>
    </location>
</feature>
<name>A0ABS7PL54_9SPHN</name>
<dbReference type="EMBL" id="JAINVV010000004">
    <property type="protein sequence ID" value="MBY8822037.1"/>
    <property type="molecule type" value="Genomic_DNA"/>
</dbReference>
<keyword evidence="3" id="KW-1185">Reference proteome</keyword>
<feature type="transmembrane region" description="Helical" evidence="1">
    <location>
        <begin position="6"/>
        <end position="28"/>
    </location>
</feature>
<protein>
    <submittedName>
        <fullName evidence="2">TIGR04222 domain-containing membrane protein</fullName>
    </submittedName>
</protein>
<dbReference type="RefSeq" id="WP_222989153.1">
    <property type="nucleotide sequence ID" value="NZ_JAINVV010000004.1"/>
</dbReference>
<dbReference type="InterPro" id="IPR026467">
    <property type="entry name" value="Ser/Gly_Cys_C_dom"/>
</dbReference>
<dbReference type="NCBIfam" id="TIGR04222">
    <property type="entry name" value="near_uncomplex"/>
    <property type="match status" value="1"/>
</dbReference>
<sequence>MTGGPFLLLYGVLLILTIFVGLAIPRWLRPDGRSQRVTDANDLAWLAGGPARFADAVVARLLSIRALDMIGKDNFRAIARDAGQGAAEHSVLALPQPMSWPAIEKTLRPYAEPVERRLTASGLLMDGATLFQMRFWQTSPYLLLIVFGATKWLIGDARGRPVGFLTVFLIVTAIFALIRFFAVDRRTRAGQDALEQATARSARLKQAPTNSEIGLAVALFGTTVLAGSGWAAFHQLRSAGSGDSGSGGGGDGGGGGGCGGGGCGGCGG</sequence>
<evidence type="ECO:0000313" key="2">
    <source>
        <dbReference type="EMBL" id="MBY8822037.1"/>
    </source>
</evidence>
<keyword evidence="1" id="KW-1133">Transmembrane helix</keyword>
<feature type="transmembrane region" description="Helical" evidence="1">
    <location>
        <begin position="161"/>
        <end position="182"/>
    </location>
</feature>
<accession>A0ABS7PL54</accession>
<feature type="transmembrane region" description="Helical" evidence="1">
    <location>
        <begin position="213"/>
        <end position="233"/>
    </location>
</feature>
<evidence type="ECO:0000256" key="1">
    <source>
        <dbReference type="SAM" id="Phobius"/>
    </source>
</evidence>
<reference evidence="2 3" key="1">
    <citation type="submission" date="2021-08" db="EMBL/GenBank/DDBJ databases">
        <authorList>
            <person name="Tuo L."/>
        </authorList>
    </citation>
    <scope>NUCLEOTIDE SEQUENCE [LARGE SCALE GENOMIC DNA]</scope>
    <source>
        <strain evidence="2 3">JCM 31229</strain>
    </source>
</reference>
<proteinExistence type="predicted"/>
<organism evidence="2 3">
    <name type="scientific">Sphingomonas colocasiae</name>
    <dbReference type="NCBI Taxonomy" id="1848973"/>
    <lineage>
        <taxon>Bacteria</taxon>
        <taxon>Pseudomonadati</taxon>
        <taxon>Pseudomonadota</taxon>
        <taxon>Alphaproteobacteria</taxon>
        <taxon>Sphingomonadales</taxon>
        <taxon>Sphingomonadaceae</taxon>
        <taxon>Sphingomonas</taxon>
    </lineage>
</organism>